<feature type="region of interest" description="Disordered" evidence="4">
    <location>
        <begin position="1"/>
        <end position="23"/>
    </location>
</feature>
<proteinExistence type="predicted"/>
<keyword evidence="7" id="KW-1185">Reference proteome</keyword>
<dbReference type="GO" id="GO:0010792">
    <property type="term" value="P:DNA double-strand break processing involved in repair via single-strand annealing"/>
    <property type="evidence" value="ECO:0007669"/>
    <property type="project" value="TreeGrafter"/>
</dbReference>
<feature type="region of interest" description="Disordered" evidence="4">
    <location>
        <begin position="48"/>
        <end position="92"/>
    </location>
</feature>
<gene>
    <name evidence="6" type="ORF">CEXT_54911</name>
</gene>
<name>A0AAV4VWL8_CAEEX</name>
<evidence type="ECO:0000259" key="5">
    <source>
        <dbReference type="Pfam" id="PF08573"/>
    </source>
</evidence>
<dbReference type="AlphaFoldDB" id="A0AAV4VWL8"/>
<keyword evidence="3" id="KW-0539">Nucleus</keyword>
<dbReference type="Proteomes" id="UP001054945">
    <property type="component" value="Unassembled WGS sequence"/>
</dbReference>
<accession>A0AAV4VWL8</accession>
<dbReference type="InterPro" id="IPR013882">
    <property type="entry name" value="Ctp1_C"/>
</dbReference>
<evidence type="ECO:0000256" key="3">
    <source>
        <dbReference type="ARBA" id="ARBA00023242"/>
    </source>
</evidence>
<organism evidence="6 7">
    <name type="scientific">Caerostris extrusa</name>
    <name type="common">Bark spider</name>
    <name type="synonym">Caerostris bankana</name>
    <dbReference type="NCBI Taxonomy" id="172846"/>
    <lineage>
        <taxon>Eukaryota</taxon>
        <taxon>Metazoa</taxon>
        <taxon>Ecdysozoa</taxon>
        <taxon>Arthropoda</taxon>
        <taxon>Chelicerata</taxon>
        <taxon>Arachnida</taxon>
        <taxon>Araneae</taxon>
        <taxon>Araneomorphae</taxon>
        <taxon>Entelegynae</taxon>
        <taxon>Araneoidea</taxon>
        <taxon>Araneidae</taxon>
        <taxon>Caerostris</taxon>
    </lineage>
</organism>
<dbReference type="GO" id="GO:0005634">
    <property type="term" value="C:nucleus"/>
    <property type="evidence" value="ECO:0007669"/>
    <property type="project" value="UniProtKB-SubCell"/>
</dbReference>
<sequence length="143" mass="17102">MSQNGFRDFDTVPKPKYPVNYKPRGKLQRKCLPAYTCPKCEKYFSDLPPERLQQASRHRRLKRPPTPEPFWDVDFPDDPIPTEWLEKKGKPRKRLNKYDQKSKWLYTNTVSNDNIIKPNSKPPNKEEPFFEDEYQSKINLKSD</sequence>
<feature type="domain" description="DNA endonuclease activator Ctp1 C-terminal" evidence="5">
    <location>
        <begin position="52"/>
        <end position="77"/>
    </location>
</feature>
<dbReference type="PANTHER" id="PTHR15107">
    <property type="entry name" value="RETINOBLASTOMA BINDING PROTEIN 8"/>
    <property type="match status" value="1"/>
</dbReference>
<dbReference type="GO" id="GO:0003684">
    <property type="term" value="F:damaged DNA binding"/>
    <property type="evidence" value="ECO:0007669"/>
    <property type="project" value="TreeGrafter"/>
</dbReference>
<evidence type="ECO:0000256" key="2">
    <source>
        <dbReference type="ARBA" id="ARBA00022763"/>
    </source>
</evidence>
<dbReference type="Pfam" id="PF08573">
    <property type="entry name" value="SAE2"/>
    <property type="match status" value="1"/>
</dbReference>
<reference evidence="6 7" key="1">
    <citation type="submission" date="2021-06" db="EMBL/GenBank/DDBJ databases">
        <title>Caerostris extrusa draft genome.</title>
        <authorList>
            <person name="Kono N."/>
            <person name="Arakawa K."/>
        </authorList>
    </citation>
    <scope>NUCLEOTIDE SEQUENCE [LARGE SCALE GENOMIC DNA]</scope>
</reference>
<evidence type="ECO:0000313" key="7">
    <source>
        <dbReference type="Proteomes" id="UP001054945"/>
    </source>
</evidence>
<dbReference type="EMBL" id="BPLR01015134">
    <property type="protein sequence ID" value="GIY73863.1"/>
    <property type="molecule type" value="Genomic_DNA"/>
</dbReference>
<comment type="caution">
    <text evidence="6">The sequence shown here is derived from an EMBL/GenBank/DDBJ whole genome shotgun (WGS) entry which is preliminary data.</text>
</comment>
<dbReference type="PANTHER" id="PTHR15107:SF0">
    <property type="entry name" value="DNA ENDONUCLEASE ACTIVATOR CTP1 C-TERMINAL DOMAIN-CONTAINING PROTEIN"/>
    <property type="match status" value="1"/>
</dbReference>
<comment type="subcellular location">
    <subcellularLocation>
        <location evidence="1">Nucleus</location>
    </subcellularLocation>
</comment>
<evidence type="ECO:0000256" key="1">
    <source>
        <dbReference type="ARBA" id="ARBA00004123"/>
    </source>
</evidence>
<keyword evidence="2" id="KW-0227">DNA damage</keyword>
<protein>
    <recommendedName>
        <fullName evidence="5">DNA endonuclease activator Ctp1 C-terminal domain-containing protein</fullName>
    </recommendedName>
</protein>
<feature type="region of interest" description="Disordered" evidence="4">
    <location>
        <begin position="109"/>
        <end position="143"/>
    </location>
</feature>
<dbReference type="InterPro" id="IPR033316">
    <property type="entry name" value="RBBP8-like"/>
</dbReference>
<evidence type="ECO:0000313" key="6">
    <source>
        <dbReference type="EMBL" id="GIY73863.1"/>
    </source>
</evidence>
<evidence type="ECO:0000256" key="4">
    <source>
        <dbReference type="SAM" id="MobiDB-lite"/>
    </source>
</evidence>